<evidence type="ECO:0000256" key="7">
    <source>
        <dbReference type="ARBA" id="ARBA00048679"/>
    </source>
</evidence>
<dbReference type="GO" id="GO:0004674">
    <property type="term" value="F:protein serine/threonine kinase activity"/>
    <property type="evidence" value="ECO:0007669"/>
    <property type="project" value="UniProtKB-KW"/>
</dbReference>
<keyword evidence="4" id="KW-0418">Kinase</keyword>
<dbReference type="SUPFAM" id="SSF56112">
    <property type="entry name" value="Protein kinase-like (PK-like)"/>
    <property type="match status" value="1"/>
</dbReference>
<dbReference type="GO" id="GO:0005524">
    <property type="term" value="F:ATP binding"/>
    <property type="evidence" value="ECO:0007669"/>
    <property type="project" value="UniProtKB-KW"/>
</dbReference>
<evidence type="ECO:0000256" key="8">
    <source>
        <dbReference type="PIRSR" id="PIRSR630616-1"/>
    </source>
</evidence>
<evidence type="ECO:0000256" key="6">
    <source>
        <dbReference type="ARBA" id="ARBA00047899"/>
    </source>
</evidence>
<keyword evidence="13" id="KW-1185">Reference proteome</keyword>
<evidence type="ECO:0000313" key="12">
    <source>
        <dbReference type="EMBL" id="EYB82133.1"/>
    </source>
</evidence>
<dbReference type="SMART" id="SM00220">
    <property type="entry name" value="S_TKc"/>
    <property type="match status" value="1"/>
</dbReference>
<feature type="domain" description="Protein kinase" evidence="11">
    <location>
        <begin position="1"/>
        <end position="164"/>
    </location>
</feature>
<dbReference type="PROSITE" id="PS50011">
    <property type="entry name" value="PROTEIN_KINASE_DOM"/>
    <property type="match status" value="1"/>
</dbReference>
<evidence type="ECO:0000256" key="2">
    <source>
        <dbReference type="ARBA" id="ARBA00022679"/>
    </source>
</evidence>
<name>A0A016RUY7_9BILA</name>
<evidence type="ECO:0000256" key="5">
    <source>
        <dbReference type="ARBA" id="ARBA00022840"/>
    </source>
</evidence>
<dbReference type="Gene3D" id="1.10.510.10">
    <property type="entry name" value="Transferase(Phosphotransferase) domain 1"/>
    <property type="match status" value="1"/>
</dbReference>
<dbReference type="InterPro" id="IPR000719">
    <property type="entry name" value="Prot_kinase_dom"/>
</dbReference>
<comment type="catalytic activity">
    <reaction evidence="7">
        <text>L-seryl-[protein] + ATP = O-phospho-L-seryl-[protein] + ADP + H(+)</text>
        <dbReference type="Rhea" id="RHEA:17989"/>
        <dbReference type="Rhea" id="RHEA-COMP:9863"/>
        <dbReference type="Rhea" id="RHEA-COMP:11604"/>
        <dbReference type="ChEBI" id="CHEBI:15378"/>
        <dbReference type="ChEBI" id="CHEBI:29999"/>
        <dbReference type="ChEBI" id="CHEBI:30616"/>
        <dbReference type="ChEBI" id="CHEBI:83421"/>
        <dbReference type="ChEBI" id="CHEBI:456216"/>
        <dbReference type="EC" id="2.7.11.1"/>
    </reaction>
</comment>
<gene>
    <name evidence="12" type="primary">Acey_s0366.g5</name>
    <name evidence="12" type="ORF">Y032_0366g5</name>
</gene>
<dbReference type="AlphaFoldDB" id="A0A016RUY7"/>
<evidence type="ECO:0000256" key="9">
    <source>
        <dbReference type="PIRSR" id="PIRSR630616-2"/>
    </source>
</evidence>
<accession>A0A016RUY7</accession>
<sequence length="213" mass="24080">MHMAGSARQGGPSSVDNLKTNMRIFTDTCCGLIYLHNREIIHCDIKPDNILLTAQGVAKITDFGVALGPGQKHRKCFYGSDAYAAPETYFQNSYTTQSDVWSVGIVLYEMIIGYRPFNNAKEVVTREIEVPAQTPYGALFLVRKLLQRIPSQRIPLEQAIRGWVLVQLRKEKKYNTLTYSNICKSADFLGNKALKKPTYQLKAFCRSILSIHK</sequence>
<keyword evidence="2" id="KW-0808">Transferase</keyword>
<comment type="caution">
    <text evidence="12">The sequence shown here is derived from an EMBL/GenBank/DDBJ whole genome shotgun (WGS) entry which is preliminary data.</text>
</comment>
<dbReference type="InterPro" id="IPR011009">
    <property type="entry name" value="Kinase-like_dom_sf"/>
</dbReference>
<feature type="active site" description="Proton acceptor" evidence="8">
    <location>
        <position position="44"/>
    </location>
</feature>
<dbReference type="OrthoDB" id="5796135at2759"/>
<comment type="catalytic activity">
    <reaction evidence="6">
        <text>L-threonyl-[protein] + ATP = O-phospho-L-threonyl-[protein] + ADP + H(+)</text>
        <dbReference type="Rhea" id="RHEA:46608"/>
        <dbReference type="Rhea" id="RHEA-COMP:11060"/>
        <dbReference type="Rhea" id="RHEA-COMP:11605"/>
        <dbReference type="ChEBI" id="CHEBI:15378"/>
        <dbReference type="ChEBI" id="CHEBI:30013"/>
        <dbReference type="ChEBI" id="CHEBI:30616"/>
        <dbReference type="ChEBI" id="CHEBI:61977"/>
        <dbReference type="ChEBI" id="CHEBI:456216"/>
        <dbReference type="EC" id="2.7.11.1"/>
    </reaction>
</comment>
<protein>
    <recommendedName>
        <fullName evidence="11">Protein kinase domain-containing protein</fullName>
    </recommendedName>
</protein>
<evidence type="ECO:0000256" key="4">
    <source>
        <dbReference type="ARBA" id="ARBA00022777"/>
    </source>
</evidence>
<keyword evidence="1" id="KW-0723">Serine/threonine-protein kinase</keyword>
<reference evidence="13" key="1">
    <citation type="journal article" date="2015" name="Nat. Genet.">
        <title>The genome and transcriptome of the zoonotic hookworm Ancylostoma ceylanicum identify infection-specific gene families.</title>
        <authorList>
            <person name="Schwarz E.M."/>
            <person name="Hu Y."/>
            <person name="Antoshechkin I."/>
            <person name="Miller M.M."/>
            <person name="Sternberg P.W."/>
            <person name="Aroian R.V."/>
        </authorList>
    </citation>
    <scope>NUCLEOTIDE SEQUENCE</scope>
    <source>
        <strain evidence="13">HY135</strain>
    </source>
</reference>
<feature type="binding site" evidence="9">
    <location>
        <position position="62"/>
    </location>
    <ligand>
        <name>ATP</name>
        <dbReference type="ChEBI" id="CHEBI:30616"/>
    </ligand>
</feature>
<organism evidence="12 13">
    <name type="scientific">Ancylostoma ceylanicum</name>
    <dbReference type="NCBI Taxonomy" id="53326"/>
    <lineage>
        <taxon>Eukaryota</taxon>
        <taxon>Metazoa</taxon>
        <taxon>Ecdysozoa</taxon>
        <taxon>Nematoda</taxon>
        <taxon>Chromadorea</taxon>
        <taxon>Rhabditida</taxon>
        <taxon>Rhabditina</taxon>
        <taxon>Rhabditomorpha</taxon>
        <taxon>Strongyloidea</taxon>
        <taxon>Ancylostomatidae</taxon>
        <taxon>Ancylostomatinae</taxon>
        <taxon>Ancylostoma</taxon>
    </lineage>
</organism>
<evidence type="ECO:0000259" key="11">
    <source>
        <dbReference type="PROSITE" id="PS50011"/>
    </source>
</evidence>
<dbReference type="Pfam" id="PF00069">
    <property type="entry name" value="Pkinase"/>
    <property type="match status" value="1"/>
</dbReference>
<dbReference type="Proteomes" id="UP000024635">
    <property type="component" value="Unassembled WGS sequence"/>
</dbReference>
<proteinExistence type="predicted"/>
<feature type="cross-link" description="Glycyl lysine isopeptide (Lys-Gly) (interchain with G-Cter in SUMO2)" evidence="10">
    <location>
        <position position="46"/>
    </location>
</feature>
<dbReference type="PROSITE" id="PS00108">
    <property type="entry name" value="PROTEIN_KINASE_ST"/>
    <property type="match status" value="1"/>
</dbReference>
<dbReference type="PANTHER" id="PTHR24350">
    <property type="entry name" value="SERINE/THREONINE-PROTEIN KINASE IAL-RELATED"/>
    <property type="match status" value="1"/>
</dbReference>
<evidence type="ECO:0000313" key="13">
    <source>
        <dbReference type="Proteomes" id="UP000024635"/>
    </source>
</evidence>
<keyword evidence="3 9" id="KW-0547">Nucleotide-binding</keyword>
<dbReference type="InterPro" id="IPR030616">
    <property type="entry name" value="Aur-like"/>
</dbReference>
<evidence type="ECO:0000256" key="1">
    <source>
        <dbReference type="ARBA" id="ARBA00022527"/>
    </source>
</evidence>
<keyword evidence="5 9" id="KW-0067">ATP-binding</keyword>
<evidence type="ECO:0000256" key="3">
    <source>
        <dbReference type="ARBA" id="ARBA00022741"/>
    </source>
</evidence>
<dbReference type="InterPro" id="IPR008271">
    <property type="entry name" value="Ser/Thr_kinase_AS"/>
</dbReference>
<evidence type="ECO:0000256" key="10">
    <source>
        <dbReference type="PIRSR" id="PIRSR630616-3"/>
    </source>
</evidence>
<dbReference type="STRING" id="53326.A0A016RUY7"/>
<dbReference type="EMBL" id="JARK01001702">
    <property type="protein sequence ID" value="EYB82133.1"/>
    <property type="molecule type" value="Genomic_DNA"/>
</dbReference>